<protein>
    <submittedName>
        <fullName evidence="1">Uncharacterized protein</fullName>
    </submittedName>
</protein>
<dbReference type="EMBL" id="JAGTXO010000010">
    <property type="protein sequence ID" value="KAG8465569.1"/>
    <property type="molecule type" value="Genomic_DNA"/>
</dbReference>
<organism evidence="1 2">
    <name type="scientific">Diacronema lutheri</name>
    <name type="common">Unicellular marine alga</name>
    <name type="synonym">Monochrysis lutheri</name>
    <dbReference type="NCBI Taxonomy" id="2081491"/>
    <lineage>
        <taxon>Eukaryota</taxon>
        <taxon>Haptista</taxon>
        <taxon>Haptophyta</taxon>
        <taxon>Pavlovophyceae</taxon>
        <taxon>Pavlovales</taxon>
        <taxon>Pavlovaceae</taxon>
        <taxon>Diacronema</taxon>
    </lineage>
</organism>
<gene>
    <name evidence="1" type="ORF">KFE25_002876</name>
</gene>
<dbReference type="OrthoDB" id="10538565at2759"/>
<keyword evidence="2" id="KW-1185">Reference proteome</keyword>
<dbReference type="AlphaFoldDB" id="A0A8J5XLS9"/>
<proteinExistence type="predicted"/>
<sequence>MARSTTTLIGALVFLQPNSSHGGARASLTPPVAIRVKPAPSATLMQLAALDARLDELTRSVAALRERVARGPRADEATGARVRALAGRLALATIPLGSTPEPPPGELPARVYGGECGLPPAQLAQLRCNCRPAARTATDAARLARVEALYGFHIGESRRNRSAELLETLRKRVAVESAAPRNERLTPATCARMVRDERHHFHAMFGAPRVKSPPWCAPNASLLPSWIADMRAGAMCDRNWHESSPGCESQAVEANFTADGPALLGFDPNIIRTCNELVGCGHSRDAPSAQTCIHANVRILALSGRNPSYNLCRNLEWVVCAAAGRLRGQQRAELVFDPPPAALSTALLWADARTTAYSMKSVYFLETCMLAALCANRATLFALGRLQPFVCRFDATLLSPLVHSLVASGSRSTHAPR</sequence>
<dbReference type="Proteomes" id="UP000751190">
    <property type="component" value="Unassembled WGS sequence"/>
</dbReference>
<reference evidence="1" key="1">
    <citation type="submission" date="2021-05" db="EMBL/GenBank/DDBJ databases">
        <title>The genome of the haptophyte Pavlova lutheri (Diacronema luteri, Pavlovales) - a model for lipid biosynthesis in eukaryotic algae.</title>
        <authorList>
            <person name="Hulatt C.J."/>
            <person name="Posewitz M.C."/>
        </authorList>
    </citation>
    <scope>NUCLEOTIDE SEQUENCE</scope>
    <source>
        <strain evidence="1">NIVA-4/92</strain>
    </source>
</reference>
<accession>A0A8J5XLS9</accession>
<comment type="caution">
    <text evidence="1">The sequence shown here is derived from an EMBL/GenBank/DDBJ whole genome shotgun (WGS) entry which is preliminary data.</text>
</comment>
<evidence type="ECO:0000313" key="1">
    <source>
        <dbReference type="EMBL" id="KAG8465569.1"/>
    </source>
</evidence>
<evidence type="ECO:0000313" key="2">
    <source>
        <dbReference type="Proteomes" id="UP000751190"/>
    </source>
</evidence>
<name>A0A8J5XLS9_DIALT</name>